<comment type="caution">
    <text evidence="2">The sequence shown here is derived from an EMBL/GenBank/DDBJ whole genome shotgun (WGS) entry which is preliminary data.</text>
</comment>
<keyword evidence="3" id="KW-1185">Reference proteome</keyword>
<evidence type="ECO:0008006" key="4">
    <source>
        <dbReference type="Google" id="ProtNLM"/>
    </source>
</evidence>
<gene>
    <name evidence="2" type="ORF">ABE960_01045</name>
</gene>
<name>A0ABV1NAM8_9GAMM</name>
<evidence type="ECO:0000256" key="1">
    <source>
        <dbReference type="SAM" id="SignalP"/>
    </source>
</evidence>
<organism evidence="2 3">
    <name type="scientific">Halomonas aquatica</name>
    <dbReference type="NCBI Taxonomy" id="3151123"/>
    <lineage>
        <taxon>Bacteria</taxon>
        <taxon>Pseudomonadati</taxon>
        <taxon>Pseudomonadota</taxon>
        <taxon>Gammaproteobacteria</taxon>
        <taxon>Oceanospirillales</taxon>
        <taxon>Halomonadaceae</taxon>
        <taxon>Halomonas</taxon>
    </lineage>
</organism>
<evidence type="ECO:0000313" key="3">
    <source>
        <dbReference type="Proteomes" id="UP001442468"/>
    </source>
</evidence>
<evidence type="ECO:0000313" key="2">
    <source>
        <dbReference type="EMBL" id="MEQ6916114.1"/>
    </source>
</evidence>
<sequence>MSSSVIRASLLAASLLCLAVSALADDRAPTERLEDDLRALFADEGTLEIGEVAESMIRERVTASDLHFVGPEGQRLWLDRYEVSGDYDRPDEVRIEGIRLETPGREQSLLTAETLLLDDPSRAVLPLHQETWPEGFTVGGLVVEALVAEFSGQELGEEFGEGRGRIAVERLQAAGVSQDAIDSLEVSGLEGQAEGDDEFGSGTFSLAFARVEGLRGLQGPEEQREIDRLEMRDLVIDSDRLVATLSSLEVDGDMTDGEGGFRLESLDLDLARMIALAPEEERTQLRMASNVLTGGSGQLRLDADSTGRWESGNTASRLLGELTITADEAFGWTLDADLPVRLPEGVEPAAFLANMESLEGVTLLGGRVDATLSDLGLFGRLPKIMAASQGVSEALFLEQARTQAQGFGMMLGPEIEALFTGLVAMMAGEASELTIHLILPADSELEVLAADPLALPKRLEMRVESR</sequence>
<keyword evidence="1" id="KW-0732">Signal</keyword>
<reference evidence="2 3" key="1">
    <citation type="submission" date="2024-05" db="EMBL/GenBank/DDBJ databases">
        <title>Halomonas sp. SSM6 16S ribosomal RNA gene Genome sequencing and assembly.</title>
        <authorList>
            <person name="Yook S."/>
        </authorList>
    </citation>
    <scope>NUCLEOTIDE SEQUENCE [LARGE SCALE GENOMIC DNA]</scope>
    <source>
        <strain evidence="2 3">SSM6</strain>
    </source>
</reference>
<accession>A0ABV1NAM8</accession>
<feature type="chain" id="PRO_5045807145" description="DUF2125 domain-containing protein" evidence="1">
    <location>
        <begin position="25"/>
        <end position="466"/>
    </location>
</feature>
<dbReference type="EMBL" id="JBEGCJ010000001">
    <property type="protein sequence ID" value="MEQ6916114.1"/>
    <property type="molecule type" value="Genomic_DNA"/>
</dbReference>
<proteinExistence type="predicted"/>
<protein>
    <recommendedName>
        <fullName evidence="4">DUF2125 domain-containing protein</fullName>
    </recommendedName>
</protein>
<dbReference type="RefSeq" id="WP_349760363.1">
    <property type="nucleotide sequence ID" value="NZ_JBEGCJ010000001.1"/>
</dbReference>
<dbReference type="Proteomes" id="UP001442468">
    <property type="component" value="Unassembled WGS sequence"/>
</dbReference>
<feature type="signal peptide" evidence="1">
    <location>
        <begin position="1"/>
        <end position="24"/>
    </location>
</feature>